<name>A0A368NQL2_9GAMM</name>
<dbReference type="InterPro" id="IPR010432">
    <property type="entry name" value="RDD"/>
</dbReference>
<accession>A0A368NQL2</accession>
<evidence type="ECO:0000313" key="9">
    <source>
        <dbReference type="Proteomes" id="UP000252558"/>
    </source>
</evidence>
<evidence type="ECO:0000256" key="5">
    <source>
        <dbReference type="ARBA" id="ARBA00023136"/>
    </source>
</evidence>
<feature type="transmembrane region" description="Helical" evidence="6">
    <location>
        <begin position="107"/>
        <end position="133"/>
    </location>
</feature>
<dbReference type="EMBL" id="QPID01000002">
    <property type="protein sequence ID" value="RCU51769.1"/>
    <property type="molecule type" value="Genomic_DNA"/>
</dbReference>
<dbReference type="GO" id="GO:0005886">
    <property type="term" value="C:plasma membrane"/>
    <property type="evidence" value="ECO:0007669"/>
    <property type="project" value="UniProtKB-SubCell"/>
</dbReference>
<dbReference type="OrthoDB" id="9793824at2"/>
<comment type="subcellular location">
    <subcellularLocation>
        <location evidence="1">Cell membrane</location>
        <topology evidence="1">Multi-pass membrane protein</topology>
    </subcellularLocation>
</comment>
<keyword evidence="4 6" id="KW-1133">Transmembrane helix</keyword>
<dbReference type="RefSeq" id="WP_114337198.1">
    <property type="nucleotide sequence ID" value="NZ_QPID01000002.1"/>
</dbReference>
<evidence type="ECO:0000256" key="4">
    <source>
        <dbReference type="ARBA" id="ARBA00022989"/>
    </source>
</evidence>
<keyword evidence="2" id="KW-1003">Cell membrane</keyword>
<evidence type="ECO:0000313" key="8">
    <source>
        <dbReference type="EMBL" id="RCU51769.1"/>
    </source>
</evidence>
<gene>
    <name evidence="8" type="ORF">DU002_04680</name>
</gene>
<organism evidence="8 9">
    <name type="scientific">Corallincola holothuriorum</name>
    <dbReference type="NCBI Taxonomy" id="2282215"/>
    <lineage>
        <taxon>Bacteria</taxon>
        <taxon>Pseudomonadati</taxon>
        <taxon>Pseudomonadota</taxon>
        <taxon>Gammaproteobacteria</taxon>
        <taxon>Alteromonadales</taxon>
        <taxon>Psychromonadaceae</taxon>
        <taxon>Corallincola</taxon>
    </lineage>
</organism>
<dbReference type="Proteomes" id="UP000252558">
    <property type="component" value="Unassembled WGS sequence"/>
</dbReference>
<dbReference type="PANTHER" id="PTHR36115:SF10">
    <property type="entry name" value="RDD DOMAIN-CONTAINING PROTEIN"/>
    <property type="match status" value="1"/>
</dbReference>
<evidence type="ECO:0000256" key="1">
    <source>
        <dbReference type="ARBA" id="ARBA00004651"/>
    </source>
</evidence>
<keyword evidence="3 6" id="KW-0812">Transmembrane</keyword>
<evidence type="ECO:0000256" key="2">
    <source>
        <dbReference type="ARBA" id="ARBA00022475"/>
    </source>
</evidence>
<evidence type="ECO:0000256" key="3">
    <source>
        <dbReference type="ARBA" id="ARBA00022692"/>
    </source>
</evidence>
<sequence length="166" mass="18939">MAENPFKEFPRAGFFRRLGAMIYDFLIVMAIYMVAGALAMLFVVVLEKFGAISLEGYQDTADYLGAQPWFTFFLVVCICSFYVWFWSHGGQTIGMRAWRLRVQNDDGTAITLMQAIIRLFSAAMGIGNLLVIMDRKQKLALQDHMADCEVIVLSKEANQFRNWQTP</sequence>
<dbReference type="Pfam" id="PF06271">
    <property type="entry name" value="RDD"/>
    <property type="match status" value="1"/>
</dbReference>
<evidence type="ECO:0000259" key="7">
    <source>
        <dbReference type="Pfam" id="PF06271"/>
    </source>
</evidence>
<protein>
    <submittedName>
        <fullName evidence="8">RDD family protein</fullName>
    </submittedName>
</protein>
<evidence type="ECO:0000256" key="6">
    <source>
        <dbReference type="SAM" id="Phobius"/>
    </source>
</evidence>
<proteinExistence type="predicted"/>
<keyword evidence="5 6" id="KW-0472">Membrane</keyword>
<dbReference type="PANTHER" id="PTHR36115">
    <property type="entry name" value="PROLINE-RICH ANTIGEN HOMOLOG-RELATED"/>
    <property type="match status" value="1"/>
</dbReference>
<comment type="caution">
    <text evidence="8">The sequence shown here is derived from an EMBL/GenBank/DDBJ whole genome shotgun (WGS) entry which is preliminary data.</text>
</comment>
<feature type="transmembrane region" description="Helical" evidence="6">
    <location>
        <begin position="21"/>
        <end position="46"/>
    </location>
</feature>
<dbReference type="AlphaFoldDB" id="A0A368NQL2"/>
<reference evidence="8 9" key="1">
    <citation type="submission" date="2018-07" db="EMBL/GenBank/DDBJ databases">
        <title>Corallincola holothuriorum sp. nov., a new facultative anaerobe isolated from sea cucumber Apostichopus japonicus.</title>
        <authorList>
            <person name="Xia H."/>
        </authorList>
    </citation>
    <scope>NUCLEOTIDE SEQUENCE [LARGE SCALE GENOMIC DNA]</scope>
    <source>
        <strain evidence="8 9">C4</strain>
    </source>
</reference>
<feature type="transmembrane region" description="Helical" evidence="6">
    <location>
        <begin position="66"/>
        <end position="86"/>
    </location>
</feature>
<feature type="domain" description="RDD" evidence="7">
    <location>
        <begin position="12"/>
        <end position="146"/>
    </location>
</feature>
<keyword evidence="9" id="KW-1185">Reference proteome</keyword>
<dbReference type="InterPro" id="IPR051791">
    <property type="entry name" value="Pra-immunoreactive"/>
</dbReference>